<gene>
    <name evidence="2" type="ORF">CLV57_1054</name>
</gene>
<dbReference type="AlphaFoldDB" id="A0A2H9VTB2"/>
<feature type="transmembrane region" description="Helical" evidence="1">
    <location>
        <begin position="304"/>
        <end position="328"/>
    </location>
</feature>
<keyword evidence="1" id="KW-0472">Membrane</keyword>
<proteinExistence type="predicted"/>
<feature type="transmembrane region" description="Helical" evidence="1">
    <location>
        <begin position="340"/>
        <end position="373"/>
    </location>
</feature>
<feature type="transmembrane region" description="Helical" evidence="1">
    <location>
        <begin position="261"/>
        <end position="281"/>
    </location>
</feature>
<accession>A0A2H9VTB2</accession>
<sequence>MRLILIIGVALLFMTGVIWQALKLPPWQYPHISLFILIAYLATILGKLKIFKTDVKVIFGILLLFLYASFYSRDLYFLGYINAIILPPVVYIAMNNGTGYKTYKTILNIVLVMFIATIGVSYIERVFQFKLFMIQNDVLISEDVFEEDFRSNSLMGGPLGSSQFVLLVYASLMAMKSISQSKKIYITLFVLVSMLCFNARASTFAVMLTFSIFYFSKVTVPRLVAGVIFMFAFGFFVYYSISELGIGTRALEIFQDDSSNVRFAVFNLFGYLRFSDILWGADTFFLTKQMKHAQLDDVIIENPLLVYIFQVGVIMTTVLIVSYVTFFSKITKGLTKHQKYIIFTPTIISLLSNISVAGGSTILSYVVIIVMLVKYDSQNNTPLLALR</sequence>
<feature type="transmembrane region" description="Helical" evidence="1">
    <location>
        <begin position="154"/>
        <end position="172"/>
    </location>
</feature>
<evidence type="ECO:0000313" key="3">
    <source>
        <dbReference type="Proteomes" id="UP000242687"/>
    </source>
</evidence>
<dbReference type="Proteomes" id="UP000242687">
    <property type="component" value="Unassembled WGS sequence"/>
</dbReference>
<evidence type="ECO:0008006" key="4">
    <source>
        <dbReference type="Google" id="ProtNLM"/>
    </source>
</evidence>
<protein>
    <recommendedName>
        <fullName evidence="4">O-antigen ligase-like membrane protein</fullName>
    </recommendedName>
</protein>
<reference evidence="2 3" key="1">
    <citation type="submission" date="2017-11" db="EMBL/GenBank/DDBJ databases">
        <title>Genomic Encyclopedia of Archaeal and Bacterial Type Strains, Phase II (KMG-II): From Individual Species to Whole Genera.</title>
        <authorList>
            <person name="Goeker M."/>
        </authorList>
    </citation>
    <scope>NUCLEOTIDE SEQUENCE [LARGE SCALE GENOMIC DNA]</scope>
    <source>
        <strain evidence="2 3">DSM 28175</strain>
    </source>
</reference>
<feature type="transmembrane region" description="Helical" evidence="1">
    <location>
        <begin position="184"/>
        <end position="214"/>
    </location>
</feature>
<keyword evidence="3" id="KW-1185">Reference proteome</keyword>
<name>A0A2H9VTB2_9SPHI</name>
<organism evidence="2 3">
    <name type="scientific">Mucilaginibacter auburnensis</name>
    <dbReference type="NCBI Taxonomy" id="1457233"/>
    <lineage>
        <taxon>Bacteria</taxon>
        <taxon>Pseudomonadati</taxon>
        <taxon>Bacteroidota</taxon>
        <taxon>Sphingobacteriia</taxon>
        <taxon>Sphingobacteriales</taxon>
        <taxon>Sphingobacteriaceae</taxon>
        <taxon>Mucilaginibacter</taxon>
    </lineage>
</organism>
<feature type="transmembrane region" description="Helical" evidence="1">
    <location>
        <begin position="106"/>
        <end position="123"/>
    </location>
</feature>
<evidence type="ECO:0000256" key="1">
    <source>
        <dbReference type="SAM" id="Phobius"/>
    </source>
</evidence>
<feature type="transmembrane region" description="Helical" evidence="1">
    <location>
        <begin position="220"/>
        <end position="241"/>
    </location>
</feature>
<feature type="transmembrane region" description="Helical" evidence="1">
    <location>
        <begin position="55"/>
        <end position="71"/>
    </location>
</feature>
<comment type="caution">
    <text evidence="2">The sequence shown here is derived from an EMBL/GenBank/DDBJ whole genome shotgun (WGS) entry which is preliminary data.</text>
</comment>
<feature type="transmembrane region" description="Helical" evidence="1">
    <location>
        <begin position="30"/>
        <end position="48"/>
    </location>
</feature>
<keyword evidence="1" id="KW-0812">Transmembrane</keyword>
<evidence type="ECO:0000313" key="2">
    <source>
        <dbReference type="EMBL" id="PJJ84050.1"/>
    </source>
</evidence>
<keyword evidence="1" id="KW-1133">Transmembrane helix</keyword>
<dbReference type="EMBL" id="PGFJ01000001">
    <property type="protein sequence ID" value="PJJ84050.1"/>
    <property type="molecule type" value="Genomic_DNA"/>
</dbReference>
<feature type="transmembrane region" description="Helical" evidence="1">
    <location>
        <begin position="77"/>
        <end position="94"/>
    </location>
</feature>